<evidence type="ECO:0000256" key="1">
    <source>
        <dbReference type="SAM" id="MobiDB-lite"/>
    </source>
</evidence>
<evidence type="ECO:0000313" key="3">
    <source>
        <dbReference type="EMBL" id="CUN76502.1"/>
    </source>
</evidence>
<gene>
    <name evidence="3" type="primary">nadE_1</name>
    <name evidence="3" type="ORF">ERS852381_00642</name>
</gene>
<dbReference type="SUPFAM" id="SSF56317">
    <property type="entry name" value="Carbon-nitrogen hydrolase"/>
    <property type="match status" value="1"/>
</dbReference>
<keyword evidence="3" id="KW-0436">Ligase</keyword>
<dbReference type="Gene3D" id="3.40.50.620">
    <property type="entry name" value="HUPs"/>
    <property type="match status" value="1"/>
</dbReference>
<dbReference type="InterPro" id="IPR036526">
    <property type="entry name" value="C-N_Hydrolase_sf"/>
</dbReference>
<dbReference type="SUPFAM" id="SSF52402">
    <property type="entry name" value="Adenine nucleotide alpha hydrolases-like"/>
    <property type="match status" value="1"/>
</dbReference>
<feature type="compositionally biased region" description="Gly residues" evidence="1">
    <location>
        <begin position="631"/>
        <end position="641"/>
    </location>
</feature>
<dbReference type="InterPro" id="IPR014729">
    <property type="entry name" value="Rossmann-like_a/b/a_fold"/>
</dbReference>
<feature type="region of interest" description="Disordered" evidence="1">
    <location>
        <begin position="622"/>
        <end position="661"/>
    </location>
</feature>
<name>A0A173ZJC3_9ACTN</name>
<dbReference type="Pfam" id="PF02540">
    <property type="entry name" value="NAD_synthase"/>
    <property type="match status" value="1"/>
</dbReference>
<dbReference type="RefSeq" id="WP_055285741.1">
    <property type="nucleotide sequence ID" value="NZ_CYYP01000004.1"/>
</dbReference>
<dbReference type="GO" id="GO:0003952">
    <property type="term" value="F:NAD+ synthase (glutamine-hydrolyzing) activity"/>
    <property type="evidence" value="ECO:0007669"/>
    <property type="project" value="UniProtKB-EC"/>
</dbReference>
<dbReference type="GO" id="GO:0006163">
    <property type="term" value="P:purine nucleotide metabolic process"/>
    <property type="evidence" value="ECO:0007669"/>
    <property type="project" value="UniProtKB-ARBA"/>
</dbReference>
<dbReference type="EC" id="6.3.5.1" evidence="3"/>
<evidence type="ECO:0000259" key="2">
    <source>
        <dbReference type="Pfam" id="PF02540"/>
    </source>
</evidence>
<sequence length="661" mass="72067">MKLAFAQIDMRLGDIEGICGRIEDQARLAHERGARVLCVPAPLFMGAMPGGLVGAADFEHDMLAGLTGVAERIQELDMICIVPAAVSFEGQPLLDYMMLKDGHVVPARSSIALQRGENNDTRWAPPVFDVDGVRIAVIFDLDRELEMLPTGVDLIAYFQFNAFDMTDRETAAIAAVRSGAYRKIASKRSVWFVCMAPVGAYDESVYTGGSFVLDDCGRVVAQAPCFEESLLVQEIQRGVMLDALEDHELPEFRSEEWLWQALVLAVRDNARAHGASRSVVALEGDLPSSLLAALAVDALGPRNVIGLVLGRNRIFTPAQEEAEAARCAAVRAIAERLHIRTVERDAPDAARVLDRDVSAGDAERLRSRTLGLMLEDTALELGAMALSPLSKTEYALAAPALCGGYQGDFAPFGDVYLSTLEFVARVRNRTSAVVPQELVTLNAVEDCMERVLAQALSTLDGPVDMLDRAAQLLGGLEPGEVDGALEAHVDRNRSFDDIPMAAGKPETCSLLLMLVRQGEAARRMLPMAPIVSARSFAERAWPYMLAWSDLGLNGKERMTVDSLARAEVRRFADEDTSERVRNEMMGVLGELLGISPEQMEELRSEDGQRRLHEGMKKFEGEVQDAIDKMMGGQGGSQGSPQGGPMPHPPVDPRQFPFFSQN</sequence>
<dbReference type="EMBL" id="CYYP01000004">
    <property type="protein sequence ID" value="CUN76502.1"/>
    <property type="molecule type" value="Genomic_DNA"/>
</dbReference>
<organism evidence="3 4">
    <name type="scientific">Collinsella aerofaciens</name>
    <dbReference type="NCBI Taxonomy" id="74426"/>
    <lineage>
        <taxon>Bacteria</taxon>
        <taxon>Bacillati</taxon>
        <taxon>Actinomycetota</taxon>
        <taxon>Coriobacteriia</taxon>
        <taxon>Coriobacteriales</taxon>
        <taxon>Coriobacteriaceae</taxon>
        <taxon>Collinsella</taxon>
    </lineage>
</organism>
<dbReference type="InterPro" id="IPR022310">
    <property type="entry name" value="NAD/GMP_synthase"/>
</dbReference>
<dbReference type="AlphaFoldDB" id="A0A173ZJC3"/>
<dbReference type="Gene3D" id="3.60.110.10">
    <property type="entry name" value="Carbon-nitrogen hydrolase"/>
    <property type="match status" value="1"/>
</dbReference>
<proteinExistence type="predicted"/>
<accession>A0A173ZJC3</accession>
<reference evidence="3 4" key="1">
    <citation type="submission" date="2015-09" db="EMBL/GenBank/DDBJ databases">
        <authorList>
            <consortium name="Pathogen Informatics"/>
        </authorList>
    </citation>
    <scope>NUCLEOTIDE SEQUENCE [LARGE SCALE GENOMIC DNA]</scope>
    <source>
        <strain evidence="3 4">2789STDY5608823</strain>
    </source>
</reference>
<evidence type="ECO:0000313" key="4">
    <source>
        <dbReference type="Proteomes" id="UP000095468"/>
    </source>
</evidence>
<protein>
    <submittedName>
        <fullName evidence="3">Glutamine-dependent NAD(+) synthetase</fullName>
        <ecNumber evidence="3">6.3.5.1</ecNumber>
    </submittedName>
</protein>
<dbReference type="Proteomes" id="UP000095468">
    <property type="component" value="Unassembled WGS sequence"/>
</dbReference>
<feature type="domain" description="NAD/GMP synthase" evidence="2">
    <location>
        <begin position="259"/>
        <end position="439"/>
    </location>
</feature>